<dbReference type="GO" id="GO:0008237">
    <property type="term" value="F:metallopeptidase activity"/>
    <property type="evidence" value="ECO:0007669"/>
    <property type="project" value="UniProtKB-KW"/>
</dbReference>
<feature type="domain" description="CAAX prenyl protease 2/Lysostaphin resistance protein A-like" evidence="2">
    <location>
        <begin position="140"/>
        <end position="251"/>
    </location>
</feature>
<dbReference type="InterPro" id="IPR003675">
    <property type="entry name" value="Rce1/LyrA-like_dom"/>
</dbReference>
<keyword evidence="4" id="KW-1185">Reference proteome</keyword>
<evidence type="ECO:0000259" key="2">
    <source>
        <dbReference type="Pfam" id="PF02517"/>
    </source>
</evidence>
<accession>A0ABR8XHC2</accession>
<dbReference type="RefSeq" id="WP_191709027.1">
    <property type="nucleotide sequence ID" value="NZ_JACSQA010000049.1"/>
</dbReference>
<gene>
    <name evidence="3" type="ORF">H9636_18535</name>
</gene>
<keyword evidence="1" id="KW-1133">Transmembrane helix</keyword>
<evidence type="ECO:0000313" key="4">
    <source>
        <dbReference type="Proteomes" id="UP000640930"/>
    </source>
</evidence>
<protein>
    <submittedName>
        <fullName evidence="3">CPBP family intramembrane metalloprotease</fullName>
    </submittedName>
</protein>
<keyword evidence="1" id="KW-0812">Transmembrane</keyword>
<keyword evidence="3" id="KW-0482">Metalloprotease</keyword>
<keyword evidence="1" id="KW-0472">Membrane</keyword>
<feature type="transmembrane region" description="Helical" evidence="1">
    <location>
        <begin position="102"/>
        <end position="124"/>
    </location>
</feature>
<evidence type="ECO:0000256" key="1">
    <source>
        <dbReference type="SAM" id="Phobius"/>
    </source>
</evidence>
<name>A0ABR8XHC2_9BACL</name>
<sequence>MKKIDLKISLLLALLCLIGGFLVVRYQLETLQNTLPEQYDTLIKTLPISIDVLSIISSLQITIFSFVLSFIGIKLARKVGFKFNILDAFFSKQRVEINFKSLLMAVGFGVITAFILVGADRFYFQYHIEIMNQTQIEFSAIGLLTGIFYGGVFEEIMLRLFVMSLLVWFMMKLFRRNEQSLPNYFYWIGIVIASLLFAAGHLPATMMLFGDLTIELIVRCFLLNGIGGILFGYLYWKKGFEYAVFAHMFTHIALQLVFIPMF</sequence>
<feature type="transmembrane region" description="Helical" evidence="1">
    <location>
        <begin position="186"/>
        <end position="209"/>
    </location>
</feature>
<feature type="transmembrane region" description="Helical" evidence="1">
    <location>
        <begin position="242"/>
        <end position="261"/>
    </location>
</feature>
<comment type="caution">
    <text evidence="3">The sequence shown here is derived from an EMBL/GenBank/DDBJ whole genome shotgun (WGS) entry which is preliminary data.</text>
</comment>
<feature type="transmembrane region" description="Helical" evidence="1">
    <location>
        <begin position="216"/>
        <end position="236"/>
    </location>
</feature>
<evidence type="ECO:0000313" key="3">
    <source>
        <dbReference type="EMBL" id="MBD8028633.1"/>
    </source>
</evidence>
<dbReference type="Proteomes" id="UP000640930">
    <property type="component" value="Unassembled WGS sequence"/>
</dbReference>
<reference evidence="3 4" key="1">
    <citation type="submission" date="2020-08" db="EMBL/GenBank/DDBJ databases">
        <title>A Genomic Blueprint of the Chicken Gut Microbiome.</title>
        <authorList>
            <person name="Gilroy R."/>
            <person name="Ravi A."/>
            <person name="Getino M."/>
            <person name="Pursley I."/>
            <person name="Horton D.L."/>
            <person name="Alikhan N.-F."/>
            <person name="Baker D."/>
            <person name="Gharbi K."/>
            <person name="Hall N."/>
            <person name="Watson M."/>
            <person name="Adriaenssens E.M."/>
            <person name="Foster-Nyarko E."/>
            <person name="Jarju S."/>
            <person name="Secka A."/>
            <person name="Antonio M."/>
            <person name="Oren A."/>
            <person name="Chaudhuri R."/>
            <person name="La Ragione R.M."/>
            <person name="Hildebrand F."/>
            <person name="Pallen M.J."/>
        </authorList>
    </citation>
    <scope>NUCLEOTIDE SEQUENCE [LARGE SCALE GENOMIC DNA]</scope>
    <source>
        <strain evidence="3 4">Re31</strain>
    </source>
</reference>
<feature type="transmembrane region" description="Helical" evidence="1">
    <location>
        <begin position="49"/>
        <end position="73"/>
    </location>
</feature>
<keyword evidence="3" id="KW-0645">Protease</keyword>
<dbReference type="Pfam" id="PF02517">
    <property type="entry name" value="Rce1-like"/>
    <property type="match status" value="1"/>
</dbReference>
<keyword evidence="3" id="KW-0378">Hydrolase</keyword>
<organism evidence="3 4">
    <name type="scientific">Ureibacillus galli</name>
    <dbReference type="NCBI Taxonomy" id="2762222"/>
    <lineage>
        <taxon>Bacteria</taxon>
        <taxon>Bacillati</taxon>
        <taxon>Bacillota</taxon>
        <taxon>Bacilli</taxon>
        <taxon>Bacillales</taxon>
        <taxon>Caryophanaceae</taxon>
        <taxon>Ureibacillus</taxon>
    </lineage>
</organism>
<feature type="transmembrane region" description="Helical" evidence="1">
    <location>
        <begin position="156"/>
        <end position="174"/>
    </location>
</feature>
<dbReference type="EMBL" id="JACSQA010000049">
    <property type="protein sequence ID" value="MBD8028633.1"/>
    <property type="molecule type" value="Genomic_DNA"/>
</dbReference>
<proteinExistence type="predicted"/>